<evidence type="ECO:0000256" key="1">
    <source>
        <dbReference type="ARBA" id="ARBA00023015"/>
    </source>
</evidence>
<keyword evidence="3 5" id="KW-0804">Transcription</keyword>
<organism evidence="8 9">
    <name type="scientific">Stylosanthes scabra</name>
    <dbReference type="NCBI Taxonomy" id="79078"/>
    <lineage>
        <taxon>Eukaryota</taxon>
        <taxon>Viridiplantae</taxon>
        <taxon>Streptophyta</taxon>
        <taxon>Embryophyta</taxon>
        <taxon>Tracheophyta</taxon>
        <taxon>Spermatophyta</taxon>
        <taxon>Magnoliopsida</taxon>
        <taxon>eudicotyledons</taxon>
        <taxon>Gunneridae</taxon>
        <taxon>Pentapetalae</taxon>
        <taxon>rosids</taxon>
        <taxon>fabids</taxon>
        <taxon>Fabales</taxon>
        <taxon>Fabaceae</taxon>
        <taxon>Papilionoideae</taxon>
        <taxon>50 kb inversion clade</taxon>
        <taxon>dalbergioids sensu lato</taxon>
        <taxon>Dalbergieae</taxon>
        <taxon>Pterocarpus clade</taxon>
        <taxon>Stylosanthes</taxon>
    </lineage>
</organism>
<comment type="domain">
    <text evidence="5">The PPC domain mediates interactions between AHL proteins.</text>
</comment>
<evidence type="ECO:0000256" key="2">
    <source>
        <dbReference type="ARBA" id="ARBA00023125"/>
    </source>
</evidence>
<dbReference type="PROSITE" id="PS51742">
    <property type="entry name" value="PPC"/>
    <property type="match status" value="1"/>
</dbReference>
<evidence type="ECO:0000256" key="3">
    <source>
        <dbReference type="ARBA" id="ARBA00023163"/>
    </source>
</evidence>
<feature type="region of interest" description="Disordered" evidence="6">
    <location>
        <begin position="268"/>
        <end position="305"/>
    </location>
</feature>
<feature type="domain" description="PPC" evidence="7">
    <location>
        <begin position="114"/>
        <end position="252"/>
    </location>
</feature>
<feature type="compositionally biased region" description="Pro residues" evidence="6">
    <location>
        <begin position="82"/>
        <end position="99"/>
    </location>
</feature>
<dbReference type="CDD" id="cd11378">
    <property type="entry name" value="DUF296"/>
    <property type="match status" value="1"/>
</dbReference>
<keyword evidence="2 5" id="KW-0238">DNA-binding</keyword>
<evidence type="ECO:0000256" key="5">
    <source>
        <dbReference type="RuleBase" id="RU367031"/>
    </source>
</evidence>
<evidence type="ECO:0000259" key="7">
    <source>
        <dbReference type="PROSITE" id="PS51742"/>
    </source>
</evidence>
<dbReference type="EMBL" id="JASCZI010121147">
    <property type="protein sequence ID" value="MED6160132.1"/>
    <property type="molecule type" value="Genomic_DNA"/>
</dbReference>
<proteinExistence type="predicted"/>
<keyword evidence="4 5" id="KW-0539">Nucleus</keyword>
<dbReference type="Pfam" id="PF03479">
    <property type="entry name" value="PCC"/>
    <property type="match status" value="1"/>
</dbReference>
<dbReference type="InterPro" id="IPR005175">
    <property type="entry name" value="PPC_dom"/>
</dbReference>
<comment type="caution">
    <text evidence="8">The sequence shown here is derived from an EMBL/GenBank/DDBJ whole genome shotgun (WGS) entry which is preliminary data.</text>
</comment>
<protein>
    <recommendedName>
        <fullName evidence="5">AT-hook motif nuclear-localized protein</fullName>
    </recommendedName>
</protein>
<comment type="subcellular location">
    <subcellularLocation>
        <location evidence="5">Nucleus</location>
    </subcellularLocation>
</comment>
<feature type="region of interest" description="Disordered" evidence="6">
    <location>
        <begin position="82"/>
        <end position="105"/>
    </location>
</feature>
<keyword evidence="1 5" id="KW-0805">Transcription regulation</keyword>
<name>A0ABU6UFT8_9FABA</name>
<evidence type="ECO:0000256" key="6">
    <source>
        <dbReference type="SAM" id="MobiDB-lite"/>
    </source>
</evidence>
<dbReference type="PANTHER" id="PTHR31500">
    <property type="entry name" value="AT-HOOK MOTIF NUCLEAR-LOCALIZED PROTEIN 9"/>
    <property type="match status" value="1"/>
</dbReference>
<sequence length="305" mass="32612">MAESLNNSVSPSMPSLLPPKQEQESAPITIVAATESLELFKNEKKKRGRPRKDDSNRDMILTSRPPKAESWTMTMSFSSPLPPPPGFTFSPPPPPLPPKPHSRYGGAGSAVISGGSFTPHLLNVFAGQDIAGKIMSFVEKGPRAVCILSATGTISKATICRVPNSDQFWTYEGRFKILTLSGSYAVMESGDMMTGGLSVVLECSGSDVFGGRVAGLLTAAGPVQIVVGSFRPHASKRKRSREEHTTSQLVVAEPIAVCTDTMAATNLASQANPKQSQREFAAANDSEEFPDQKISPYINKSLSDV</sequence>
<dbReference type="SUPFAM" id="SSF117856">
    <property type="entry name" value="AF0104/ALDC/Ptd012-like"/>
    <property type="match status" value="1"/>
</dbReference>
<evidence type="ECO:0000256" key="4">
    <source>
        <dbReference type="ARBA" id="ARBA00023242"/>
    </source>
</evidence>
<gene>
    <name evidence="8" type="ORF">PIB30_048505</name>
</gene>
<accession>A0ABU6UFT8</accession>
<evidence type="ECO:0000313" key="9">
    <source>
        <dbReference type="Proteomes" id="UP001341840"/>
    </source>
</evidence>
<evidence type="ECO:0000313" key="8">
    <source>
        <dbReference type="EMBL" id="MED6160132.1"/>
    </source>
</evidence>
<dbReference type="PANTHER" id="PTHR31500:SF56">
    <property type="entry name" value="AT-HOOK MOTIF NUCLEAR-LOCALIZED PROTEIN"/>
    <property type="match status" value="1"/>
</dbReference>
<dbReference type="InterPro" id="IPR039605">
    <property type="entry name" value="AHL"/>
</dbReference>
<feature type="region of interest" description="Disordered" evidence="6">
    <location>
        <begin position="1"/>
        <end position="66"/>
    </location>
</feature>
<reference evidence="8 9" key="1">
    <citation type="journal article" date="2023" name="Plants (Basel)">
        <title>Bridging the Gap: Combining Genomics and Transcriptomics Approaches to Understand Stylosanthes scabra, an Orphan Legume from the Brazilian Caatinga.</title>
        <authorList>
            <person name="Ferreira-Neto J.R.C."/>
            <person name="da Silva M.D."/>
            <person name="Binneck E."/>
            <person name="de Melo N.F."/>
            <person name="da Silva R.H."/>
            <person name="de Melo A.L.T.M."/>
            <person name="Pandolfi V."/>
            <person name="Bustamante F.O."/>
            <person name="Brasileiro-Vidal A.C."/>
            <person name="Benko-Iseppon A.M."/>
        </authorList>
    </citation>
    <scope>NUCLEOTIDE SEQUENCE [LARGE SCALE GENOMIC DNA]</scope>
    <source>
        <tissue evidence="8">Leaves</tissue>
    </source>
</reference>
<keyword evidence="9" id="KW-1185">Reference proteome</keyword>
<dbReference type="Proteomes" id="UP001341840">
    <property type="component" value="Unassembled WGS sequence"/>
</dbReference>
<dbReference type="Gene3D" id="3.30.1330.80">
    <property type="entry name" value="Hypothetical protein, similar to alpha- acetolactate decarboxylase, domain 2"/>
    <property type="match status" value="1"/>
</dbReference>
<feature type="compositionally biased region" description="Low complexity" evidence="6">
    <location>
        <begin position="1"/>
        <end position="19"/>
    </location>
</feature>
<comment type="function">
    <text evidence="5">Transcription factor that specifically binds AT-rich DNA sequences related to the nuclear matrix attachment regions (MARs).</text>
</comment>